<dbReference type="InterPro" id="IPR027417">
    <property type="entry name" value="P-loop_NTPase"/>
</dbReference>
<dbReference type="PANTHER" id="PTHR32114">
    <property type="entry name" value="ABC TRANSPORTER ABCH.3"/>
    <property type="match status" value="1"/>
</dbReference>
<dbReference type="EMBL" id="JAPOHD010000068">
    <property type="protein sequence ID" value="MCY1723315.1"/>
    <property type="molecule type" value="Genomic_DNA"/>
</dbReference>
<feature type="coiled-coil region" evidence="1">
    <location>
        <begin position="213"/>
        <end position="267"/>
    </location>
</feature>
<protein>
    <submittedName>
        <fullName evidence="3">SMC family ATPase</fullName>
    </submittedName>
</protein>
<evidence type="ECO:0000259" key="2">
    <source>
        <dbReference type="Pfam" id="PF13476"/>
    </source>
</evidence>
<comment type="caution">
    <text evidence="3">The sequence shown here is derived from an EMBL/GenBank/DDBJ whole genome shotgun (WGS) entry which is preliminary data.</text>
</comment>
<dbReference type="PANTHER" id="PTHR32114:SF2">
    <property type="entry name" value="ABC TRANSPORTER ABCH.3"/>
    <property type="match status" value="1"/>
</dbReference>
<feature type="domain" description="Rad50/SbcC-type AAA" evidence="2">
    <location>
        <begin position="5"/>
        <end position="234"/>
    </location>
</feature>
<dbReference type="Pfam" id="PF13558">
    <property type="entry name" value="SbcC_Walker_B"/>
    <property type="match status" value="1"/>
</dbReference>
<feature type="coiled-coil region" evidence="1">
    <location>
        <begin position="309"/>
        <end position="353"/>
    </location>
</feature>
<dbReference type="GO" id="GO:0016887">
    <property type="term" value="F:ATP hydrolysis activity"/>
    <property type="evidence" value="ECO:0007669"/>
    <property type="project" value="InterPro"/>
</dbReference>
<proteinExistence type="predicted"/>
<gene>
    <name evidence="3" type="ORF">OU798_23395</name>
</gene>
<feature type="coiled-coil region" evidence="1">
    <location>
        <begin position="421"/>
        <end position="494"/>
    </location>
</feature>
<dbReference type="InterPro" id="IPR038729">
    <property type="entry name" value="Rad50/SbcC_AAA"/>
</dbReference>
<dbReference type="Pfam" id="PF13476">
    <property type="entry name" value="AAA_23"/>
    <property type="match status" value="1"/>
</dbReference>
<evidence type="ECO:0000313" key="3">
    <source>
        <dbReference type="EMBL" id="MCY1723315.1"/>
    </source>
</evidence>
<evidence type="ECO:0000256" key="1">
    <source>
        <dbReference type="SAM" id="Coils"/>
    </source>
</evidence>
<dbReference type="GO" id="GO:0006302">
    <property type="term" value="P:double-strand break repair"/>
    <property type="evidence" value="ECO:0007669"/>
    <property type="project" value="InterPro"/>
</dbReference>
<feature type="coiled-coil region" evidence="1">
    <location>
        <begin position="677"/>
        <end position="746"/>
    </location>
</feature>
<keyword evidence="1" id="KW-0175">Coiled coil</keyword>
<name>A0A9X3JA17_9BACT</name>
<feature type="coiled-coil region" evidence="1">
    <location>
        <begin position="608"/>
        <end position="649"/>
    </location>
</feature>
<accession>A0A9X3JA17</accession>
<dbReference type="RefSeq" id="WP_343335641.1">
    <property type="nucleotide sequence ID" value="NZ_JAPOHD010000068.1"/>
</dbReference>
<evidence type="ECO:0000313" key="4">
    <source>
        <dbReference type="Proteomes" id="UP001145087"/>
    </source>
</evidence>
<dbReference type="Proteomes" id="UP001145087">
    <property type="component" value="Unassembled WGS sequence"/>
</dbReference>
<sequence>MIPVKLTIAGLYSYQQKQNIDFTKLTAANLFGIFGSVGSGKSSILEAITFAIYGKTDRLNLSGDNRNYNMMNLKSNELLIDFEFETGKDQVPYRATVKGRRNSKRFDDVKALDRSTYRYDGENWIPIEPTVLEEAIGLSYENFKRTVIIPQGQFQEFLQLGNKDRTKMMKELFNLEKFELFYKVTSLESKNNAQKQNIEGQLTQLGEIDPENIKAYEQQLVHLNKELDELGKKLNAGQKQEVQWQQILDLTKKTETAKNELAVLQKQEPDFLLLEKKVQQYEKCVLDFKNSLDLLEISTKKVALKTAQIEQDSIILKKEEDEIKEKEKALAEIQKVYDNREKLKQQAEELDKLSLIKANETEIENENIRLKKGAEIVKQTTEKAEKLRAGKEVLAKQIKDDKLKVPDLARLTKVKTWYTEKLNLDKKINEINAEIVKLENEQLQISKTFSAILEEESTKDVTHAEAVDFLQKKIESTKLKIEQIEKDQDHLRVKAQLEKYAKELKDGSPCPLCGSAHHPEIYNADDVHEEQNRLLNTKKVHTKEIETLAETISKIKVLEQQVASNTKFLNDWKKKAALNNTELEKHKYDTLWPKFEDFKTVDLAIESATLLQQQISKKEDDVENIARQFDQATKDKEKYQLALDKIKTNVTVLNTHTKTLYGQLKMISIDDYQQKSKDEIKNEQEALLVRYAEIDKQFTVLNQKLIELRKQKDTLSGSLAANKKELEQEKQNNKTLQEKINQQLEKSGYNHLDQVKQVLAFSIDIEKQEASIAEFKQKQTQSKTRLADLQKEMGNRVYDIEAHQTLVEEIKTINAEISGKKEKSGEIKTLLSKLQKDLESRLKLKKSLDELELRAENLKTLKSLFKASGFVNYISSVYLQNLCNAANERFFHLTRQKLSLEISEDNNFRVRDFMNGGKIRSVKTLSGGQTFQAALSLALALADNIQKITESNQNFFFLDEGFGSLDKEALGVVFDTLKALRKEDRIVGVISHVEEMQQEIDVHLHVENSEETGSKILQSWSN</sequence>
<dbReference type="SUPFAM" id="SSF52540">
    <property type="entry name" value="P-loop containing nucleoside triphosphate hydrolases"/>
    <property type="match status" value="2"/>
</dbReference>
<keyword evidence="4" id="KW-1185">Reference proteome</keyword>
<organism evidence="3 4">
    <name type="scientific">Draconibacterium aestuarii</name>
    <dbReference type="NCBI Taxonomy" id="2998507"/>
    <lineage>
        <taxon>Bacteria</taxon>
        <taxon>Pseudomonadati</taxon>
        <taxon>Bacteroidota</taxon>
        <taxon>Bacteroidia</taxon>
        <taxon>Marinilabiliales</taxon>
        <taxon>Prolixibacteraceae</taxon>
        <taxon>Draconibacterium</taxon>
    </lineage>
</organism>
<reference evidence="3" key="1">
    <citation type="submission" date="2022-11" db="EMBL/GenBank/DDBJ databases">
        <title>Marilongibacter aestuarii gen. nov., sp. nov., isolated from tidal flat sediment.</title>
        <authorList>
            <person name="Jiayan W."/>
        </authorList>
    </citation>
    <scope>NUCLEOTIDE SEQUENCE</scope>
    <source>
        <strain evidence="3">Z1-6</strain>
    </source>
</reference>
<dbReference type="Gene3D" id="3.40.50.300">
    <property type="entry name" value="P-loop containing nucleotide triphosphate hydrolases"/>
    <property type="match status" value="2"/>
</dbReference>
<dbReference type="AlphaFoldDB" id="A0A9X3JA17"/>